<organism evidence="2 3">
    <name type="scientific">Peribacillus saganii</name>
    <dbReference type="NCBI Taxonomy" id="2303992"/>
    <lineage>
        <taxon>Bacteria</taxon>
        <taxon>Bacillati</taxon>
        <taxon>Bacillota</taxon>
        <taxon>Bacilli</taxon>
        <taxon>Bacillales</taxon>
        <taxon>Bacillaceae</taxon>
        <taxon>Peribacillus</taxon>
    </lineage>
</organism>
<gene>
    <name evidence="2" type="ORF">D0469_18605</name>
</gene>
<dbReference type="AlphaFoldDB" id="A0A372LDS3"/>
<dbReference type="InterPro" id="IPR007138">
    <property type="entry name" value="ABM_dom"/>
</dbReference>
<dbReference type="InterPro" id="IPR011008">
    <property type="entry name" value="Dimeric_a/b-barrel"/>
</dbReference>
<evidence type="ECO:0000259" key="1">
    <source>
        <dbReference type="PROSITE" id="PS51725"/>
    </source>
</evidence>
<dbReference type="Pfam" id="PF03992">
    <property type="entry name" value="ABM"/>
    <property type="match status" value="1"/>
</dbReference>
<dbReference type="RefSeq" id="WP_117328234.1">
    <property type="nucleotide sequence ID" value="NZ_QVTE01000056.1"/>
</dbReference>
<dbReference type="Gene3D" id="3.30.70.100">
    <property type="match status" value="1"/>
</dbReference>
<dbReference type="PANTHER" id="PTHR34474">
    <property type="entry name" value="SIGNAL TRANSDUCTION PROTEIN TRAP"/>
    <property type="match status" value="1"/>
</dbReference>
<dbReference type="PANTHER" id="PTHR34474:SF2">
    <property type="entry name" value="SIGNAL TRANSDUCTION PROTEIN TRAP"/>
    <property type="match status" value="1"/>
</dbReference>
<name>A0A372LDS3_9BACI</name>
<feature type="domain" description="ABM" evidence="1">
    <location>
        <begin position="66"/>
        <end position="154"/>
    </location>
</feature>
<evidence type="ECO:0000313" key="3">
    <source>
        <dbReference type="Proteomes" id="UP000264541"/>
    </source>
</evidence>
<evidence type="ECO:0000313" key="2">
    <source>
        <dbReference type="EMBL" id="RFU64384.1"/>
    </source>
</evidence>
<keyword evidence="3" id="KW-1185">Reference proteome</keyword>
<proteinExistence type="predicted"/>
<keyword evidence="2" id="KW-0560">Oxidoreductase</keyword>
<dbReference type="SUPFAM" id="SSF54909">
    <property type="entry name" value="Dimeric alpha+beta barrel"/>
    <property type="match status" value="1"/>
</dbReference>
<dbReference type="EMBL" id="QVTE01000056">
    <property type="protein sequence ID" value="RFU64384.1"/>
    <property type="molecule type" value="Genomic_DNA"/>
</dbReference>
<comment type="caution">
    <text evidence="2">The sequence shown here is derived from an EMBL/GenBank/DDBJ whole genome shotgun (WGS) entry which is preliminary data.</text>
</comment>
<dbReference type="GO" id="GO:0004497">
    <property type="term" value="F:monooxygenase activity"/>
    <property type="evidence" value="ECO:0007669"/>
    <property type="project" value="UniProtKB-KW"/>
</dbReference>
<sequence>MYIYMTNGTYEFMKNKKDKAAGENMILMQNMETTLLLHETNGKTIFSSPRKFESIDSVGELRQGGFIVMNNIPVTDEGRPVFEYRFKNRAGMIEKESGFIAIRVLRPLNSDTYVILTQWDNEQSFRNWQNSKSFENAHANKAPGAGGDTAKKIFSGSSYVTHYVLAEEDN</sequence>
<keyword evidence="2" id="KW-0503">Monooxygenase</keyword>
<reference evidence="2 3" key="1">
    <citation type="submission" date="2018-08" db="EMBL/GenBank/DDBJ databases">
        <title>Bacillus chawlae sp. nov., Bacillus glennii sp. nov., and Bacillus saganii sp. nov. Isolated from the Vehicle Assembly Building at Kennedy Space Center where the Viking Spacecraft were Assembled.</title>
        <authorList>
            <person name="Seuylemezian A."/>
            <person name="Vaishampayan P."/>
        </authorList>
    </citation>
    <scope>NUCLEOTIDE SEQUENCE [LARGE SCALE GENOMIC DNA]</scope>
    <source>
        <strain evidence="2 3">V47-23a</strain>
    </source>
</reference>
<dbReference type="InterPro" id="IPR050404">
    <property type="entry name" value="Heme-degrading_MO"/>
</dbReference>
<dbReference type="Proteomes" id="UP000264541">
    <property type="component" value="Unassembled WGS sequence"/>
</dbReference>
<dbReference type="OrthoDB" id="2352283at2"/>
<protein>
    <submittedName>
        <fullName evidence="2">Antibiotic biosynthesis monooxygenase</fullName>
    </submittedName>
</protein>
<accession>A0A372LDS3</accession>
<dbReference type="PROSITE" id="PS51725">
    <property type="entry name" value="ABM"/>
    <property type="match status" value="1"/>
</dbReference>